<dbReference type="Gene3D" id="3.30.565.10">
    <property type="entry name" value="Histidine kinase-like ATPase, C-terminal domain"/>
    <property type="match status" value="1"/>
</dbReference>
<dbReference type="Gene3D" id="1.20.5.1930">
    <property type="match status" value="1"/>
</dbReference>
<evidence type="ECO:0000256" key="4">
    <source>
        <dbReference type="ARBA" id="ARBA00022679"/>
    </source>
</evidence>
<keyword evidence="11" id="KW-1185">Reference proteome</keyword>
<dbReference type="AlphaFoldDB" id="A0A0S4L551"/>
<accession>A0A0S4L551</accession>
<dbReference type="Pfam" id="PF02518">
    <property type="entry name" value="HATPase_c"/>
    <property type="match status" value="1"/>
</dbReference>
<dbReference type="InterPro" id="IPR000700">
    <property type="entry name" value="PAS-assoc_C"/>
</dbReference>
<organism evidence="10 11">
    <name type="scientific">Candidatus Nitrospira nitrosa</name>
    <dbReference type="NCBI Taxonomy" id="1742972"/>
    <lineage>
        <taxon>Bacteria</taxon>
        <taxon>Pseudomonadati</taxon>
        <taxon>Nitrospirota</taxon>
        <taxon>Nitrospiria</taxon>
        <taxon>Nitrospirales</taxon>
        <taxon>Nitrospiraceae</taxon>
        <taxon>Nitrospira</taxon>
    </lineage>
</organism>
<keyword evidence="6" id="KW-0175">Coiled coil</keyword>
<evidence type="ECO:0000313" key="10">
    <source>
        <dbReference type="EMBL" id="CUS32833.1"/>
    </source>
</evidence>
<dbReference type="InterPro" id="IPR005467">
    <property type="entry name" value="His_kinase_dom"/>
</dbReference>
<dbReference type="EC" id="2.7.13.3" evidence="2"/>
<evidence type="ECO:0000256" key="3">
    <source>
        <dbReference type="ARBA" id="ARBA00022553"/>
    </source>
</evidence>
<comment type="catalytic activity">
    <reaction evidence="1">
        <text>ATP + protein L-histidine = ADP + protein N-phospho-L-histidine.</text>
        <dbReference type="EC" id="2.7.13.3"/>
    </reaction>
</comment>
<evidence type="ECO:0000256" key="1">
    <source>
        <dbReference type="ARBA" id="ARBA00000085"/>
    </source>
</evidence>
<sequence>MQHFVMLGYRPNSVEPSYENWAARVHPEDLAATETAIRESMEQRREYRRQFRTRWPDGTIRWIEAQGSYRYRSDGACQRMVGVMKDITSRKQAEDALRMSEERFRKIFEHAAEGIGIADERGNLLQCNEAFCVITGYSAQELVQRHFFSLLHPDDRAQNVKLVEQLLERKRSWFHVESRYLAKSGRPVWVQKYVSILFSEQGSPLYLVALVTDITQRKRNERLLQSNEAFTREVLDSLSAHVCVLDRDGVIIRTNEPWKQFAQANSDKSRTIGAVGDNYLDVCRSAIAEGDATVPPILSGIEAVLAGRQEAFSAEYPCHSSDEQRWFLLRVSPLVESQGVVLSHQDISDRKRAEETLLVKQRELERSQTELEQLNTKLLLTQETERQRIARELHDDITQRIATVAIDLQGICSVTRGSEASLLARVHQVGKMAEQIATDLQRLAYQLHPTLLEHLGLEAAVQEHVEEFEARTELKTKVQIRNLPTTLSLDQATCLYRVLQESLQNVRKHANATYVVVRILGSTRGVGLCVHDDGQGFDQAKRMSNGRKGLGLISMEERIGVLQGRFRIRTKPGDGMEIHAWVPLEDVRREGRVMESDDNR</sequence>
<dbReference type="GO" id="GO:0000155">
    <property type="term" value="F:phosphorelay sensor kinase activity"/>
    <property type="evidence" value="ECO:0007669"/>
    <property type="project" value="InterPro"/>
</dbReference>
<evidence type="ECO:0000256" key="2">
    <source>
        <dbReference type="ARBA" id="ARBA00012438"/>
    </source>
</evidence>
<feature type="coiled-coil region" evidence="6">
    <location>
        <begin position="350"/>
        <end position="384"/>
    </location>
</feature>
<dbReference type="Pfam" id="PF07730">
    <property type="entry name" value="HisKA_3"/>
    <property type="match status" value="1"/>
</dbReference>
<dbReference type="PROSITE" id="PS50113">
    <property type="entry name" value="PAC"/>
    <property type="match status" value="2"/>
</dbReference>
<dbReference type="Pfam" id="PF08447">
    <property type="entry name" value="PAS_3"/>
    <property type="match status" value="1"/>
</dbReference>
<dbReference type="InterPro" id="IPR036890">
    <property type="entry name" value="HATPase_C_sf"/>
</dbReference>
<evidence type="ECO:0000259" key="7">
    <source>
        <dbReference type="PROSITE" id="PS50109"/>
    </source>
</evidence>
<dbReference type="EMBL" id="CZQA01000001">
    <property type="protein sequence ID" value="CUS32833.1"/>
    <property type="molecule type" value="Genomic_DNA"/>
</dbReference>
<dbReference type="InterPro" id="IPR013655">
    <property type="entry name" value="PAS_fold_3"/>
</dbReference>
<dbReference type="InterPro" id="IPR013656">
    <property type="entry name" value="PAS_4"/>
</dbReference>
<dbReference type="CDD" id="cd00130">
    <property type="entry name" value="PAS"/>
    <property type="match status" value="2"/>
</dbReference>
<keyword evidence="5" id="KW-0418">Kinase</keyword>
<name>A0A0S4L551_9BACT</name>
<dbReference type="NCBIfam" id="TIGR00229">
    <property type="entry name" value="sensory_box"/>
    <property type="match status" value="2"/>
</dbReference>
<dbReference type="GO" id="GO:0016020">
    <property type="term" value="C:membrane"/>
    <property type="evidence" value="ECO:0007669"/>
    <property type="project" value="InterPro"/>
</dbReference>
<dbReference type="PANTHER" id="PTHR43304:SF1">
    <property type="entry name" value="PAC DOMAIN-CONTAINING PROTEIN"/>
    <property type="match status" value="1"/>
</dbReference>
<dbReference type="GO" id="GO:0046983">
    <property type="term" value="F:protein dimerization activity"/>
    <property type="evidence" value="ECO:0007669"/>
    <property type="project" value="InterPro"/>
</dbReference>
<dbReference type="InterPro" id="IPR035965">
    <property type="entry name" value="PAS-like_dom_sf"/>
</dbReference>
<dbReference type="Pfam" id="PF08448">
    <property type="entry name" value="PAS_4"/>
    <property type="match status" value="1"/>
</dbReference>
<evidence type="ECO:0000259" key="8">
    <source>
        <dbReference type="PROSITE" id="PS50112"/>
    </source>
</evidence>
<gene>
    <name evidence="10" type="ORF">COMA1_10834</name>
</gene>
<dbReference type="Pfam" id="PF00989">
    <property type="entry name" value="PAS"/>
    <property type="match status" value="1"/>
</dbReference>
<feature type="domain" description="PAC" evidence="9">
    <location>
        <begin position="174"/>
        <end position="226"/>
    </location>
</feature>
<reference evidence="10 11" key="1">
    <citation type="submission" date="2015-10" db="EMBL/GenBank/DDBJ databases">
        <authorList>
            <person name="Gilbert D.G."/>
        </authorList>
    </citation>
    <scope>NUCLEOTIDE SEQUENCE [LARGE SCALE GENOMIC DNA]</scope>
    <source>
        <strain evidence="10">COMA1</strain>
    </source>
</reference>
<dbReference type="InterPro" id="IPR013767">
    <property type="entry name" value="PAS_fold"/>
</dbReference>
<feature type="domain" description="PAC" evidence="9">
    <location>
        <begin position="45"/>
        <end position="99"/>
    </location>
</feature>
<dbReference type="PANTHER" id="PTHR43304">
    <property type="entry name" value="PHYTOCHROME-LIKE PROTEIN CPH1"/>
    <property type="match status" value="1"/>
</dbReference>
<dbReference type="PROSITE" id="PS50109">
    <property type="entry name" value="HIS_KIN"/>
    <property type="match status" value="1"/>
</dbReference>
<dbReference type="SMART" id="SM00091">
    <property type="entry name" value="PAS"/>
    <property type="match status" value="2"/>
</dbReference>
<protein>
    <recommendedName>
        <fullName evidence="2">histidine kinase</fullName>
        <ecNumber evidence="2">2.7.13.3</ecNumber>
    </recommendedName>
</protein>
<evidence type="ECO:0000259" key="9">
    <source>
        <dbReference type="PROSITE" id="PS50113"/>
    </source>
</evidence>
<dbReference type="InterPro" id="IPR000014">
    <property type="entry name" value="PAS"/>
</dbReference>
<dbReference type="Proteomes" id="UP000199032">
    <property type="component" value="Unassembled WGS sequence"/>
</dbReference>
<dbReference type="GO" id="GO:0006355">
    <property type="term" value="P:regulation of DNA-templated transcription"/>
    <property type="evidence" value="ECO:0007669"/>
    <property type="project" value="InterPro"/>
</dbReference>
<feature type="domain" description="Histidine kinase" evidence="7">
    <location>
        <begin position="388"/>
        <end position="586"/>
    </location>
</feature>
<dbReference type="SMART" id="SM00086">
    <property type="entry name" value="PAC"/>
    <property type="match status" value="3"/>
</dbReference>
<evidence type="ECO:0000313" key="11">
    <source>
        <dbReference type="Proteomes" id="UP000199032"/>
    </source>
</evidence>
<dbReference type="PROSITE" id="PS50112">
    <property type="entry name" value="PAS"/>
    <property type="match status" value="1"/>
</dbReference>
<dbReference type="InterPro" id="IPR001610">
    <property type="entry name" value="PAC"/>
</dbReference>
<keyword evidence="3" id="KW-0597">Phosphoprotein</keyword>
<dbReference type="CDD" id="cd16917">
    <property type="entry name" value="HATPase_UhpB-NarQ-NarX-like"/>
    <property type="match status" value="1"/>
</dbReference>
<dbReference type="InterPro" id="IPR011712">
    <property type="entry name" value="Sig_transdc_His_kin_sub3_dim/P"/>
</dbReference>
<dbReference type="Gene3D" id="3.30.450.20">
    <property type="entry name" value="PAS domain"/>
    <property type="match status" value="3"/>
</dbReference>
<evidence type="ECO:0000256" key="5">
    <source>
        <dbReference type="ARBA" id="ARBA00022777"/>
    </source>
</evidence>
<dbReference type="SMART" id="SM00387">
    <property type="entry name" value="HATPase_c"/>
    <property type="match status" value="1"/>
</dbReference>
<dbReference type="STRING" id="1742972.COMA1_10834"/>
<evidence type="ECO:0000256" key="6">
    <source>
        <dbReference type="SAM" id="Coils"/>
    </source>
</evidence>
<dbReference type="SUPFAM" id="SSF55874">
    <property type="entry name" value="ATPase domain of HSP90 chaperone/DNA topoisomerase II/histidine kinase"/>
    <property type="match status" value="1"/>
</dbReference>
<feature type="domain" description="PAS" evidence="8">
    <location>
        <begin position="100"/>
        <end position="170"/>
    </location>
</feature>
<dbReference type="SUPFAM" id="SSF55785">
    <property type="entry name" value="PYP-like sensor domain (PAS domain)"/>
    <property type="match status" value="3"/>
</dbReference>
<dbReference type="InterPro" id="IPR052162">
    <property type="entry name" value="Sensor_kinase/Photoreceptor"/>
</dbReference>
<keyword evidence="4" id="KW-0808">Transferase</keyword>
<dbReference type="InterPro" id="IPR003594">
    <property type="entry name" value="HATPase_dom"/>
</dbReference>
<proteinExistence type="predicted"/>